<dbReference type="Gene3D" id="2.180.10.10">
    <property type="entry name" value="RHS repeat-associated core"/>
    <property type="match status" value="2"/>
</dbReference>
<dbReference type="Pfam" id="PF03534">
    <property type="entry name" value="SpvB"/>
    <property type="match status" value="1"/>
</dbReference>
<evidence type="ECO:0000259" key="7">
    <source>
        <dbReference type="SMART" id="SM00306"/>
    </source>
</evidence>
<dbReference type="NCBIfam" id="TIGR01443">
    <property type="entry name" value="intein_Cterm"/>
    <property type="match status" value="1"/>
</dbReference>
<feature type="compositionally biased region" description="Basic and acidic residues" evidence="5">
    <location>
        <begin position="61"/>
        <end position="73"/>
    </location>
</feature>
<dbReference type="Pfam" id="PF07591">
    <property type="entry name" value="PT-HINT"/>
    <property type="match status" value="1"/>
</dbReference>
<keyword evidence="3" id="KW-0677">Repeat</keyword>
<keyword evidence="2" id="KW-0964">Secreted</keyword>
<keyword evidence="4" id="KW-0843">Virulence</keyword>
<evidence type="ECO:0000256" key="1">
    <source>
        <dbReference type="ARBA" id="ARBA00004613"/>
    </source>
</evidence>
<dbReference type="Pfam" id="PF25023">
    <property type="entry name" value="TEN_YD-shell"/>
    <property type="match status" value="1"/>
</dbReference>
<evidence type="ECO:0000256" key="6">
    <source>
        <dbReference type="SAM" id="SignalP"/>
    </source>
</evidence>
<feature type="region of interest" description="Disordered" evidence="5">
    <location>
        <begin position="31"/>
        <end position="86"/>
    </location>
</feature>
<comment type="caution">
    <text evidence="8">The sequence shown here is derived from an EMBL/GenBank/DDBJ whole genome shotgun (WGS) entry which is preliminary data.</text>
</comment>
<dbReference type="InterPro" id="IPR003587">
    <property type="entry name" value="Hint_dom_N"/>
</dbReference>
<dbReference type="NCBIfam" id="TIGR03696">
    <property type="entry name" value="Rhs_assc_core"/>
    <property type="match status" value="1"/>
</dbReference>
<evidence type="ECO:0000313" key="8">
    <source>
        <dbReference type="EMBL" id="MBM2619335.1"/>
    </source>
</evidence>
<dbReference type="InterPro" id="IPR030934">
    <property type="entry name" value="Intein_C"/>
</dbReference>
<dbReference type="Pfam" id="PF05593">
    <property type="entry name" value="RHS_repeat"/>
    <property type="match status" value="1"/>
</dbReference>
<dbReference type="RefSeq" id="WP_203379330.1">
    <property type="nucleotide sequence ID" value="NZ_JAENHP010000010.1"/>
</dbReference>
<name>A0ABS2AHK8_9ACTN</name>
<keyword evidence="9" id="KW-1185">Reference proteome</keyword>
<evidence type="ECO:0000256" key="3">
    <source>
        <dbReference type="ARBA" id="ARBA00022737"/>
    </source>
</evidence>
<accession>A0ABS2AHK8</accession>
<feature type="signal peptide" evidence="6">
    <location>
        <begin position="1"/>
        <end position="35"/>
    </location>
</feature>
<sequence>MTIGWARSVPRPAAIFVLLLLTTLLSVPSAPPATAAERWPLTPEKSTPGTNATYRPPAPDPVDKAAVEGDRPVRRPSPGTATVDLPAVGVTARASAGGLPVAVARTGATSPARVRVQVLDGSRPETLAMRVAATAGPVALTVDYSAFRHAYGGDWAARLRLVRLPECARSTPDAAACAGSPLPGRNDVATGHLTTVVTAVPSGALFALTAGPSGAAGSFTASSLTESATWSAGGNTGDFTWSYPFRVPPAPGGLEPSLALSYSSSNVDGRHAAVNTQPSWIGEGFDLWPGFIERRYKPCADDGRKTGDLCWGTDNATMSLNGSGGELIRDDATGTWRPRADNGARVEKLTGASHTGRDGEYWKITTTDGTQYFFGRAAHSAWTVPVFGDDKGEPCHQATFDASFCDQVWRWNLDHVVDRHGDTMTYVYARETNNYARNLDPAKVSRYVRGGVLERVEYGRPGTAPVGRVLFRSAERCVPGTSCAKTSKSHYPDVPYDQECTGATCRDTFSPTFWTTKRLAEVTTQVRTGSGFADVDSWTLRHKYPDPGDGTRAGLWLDGITHTGHVGGSKALPETTFSGVQKPNRVDGIDGIPAMNWWRISAVHSGTGGEMAVEYAPGDCSAPRNLPTPATNTRRCMPVRWQPEGQKQRLDWFHKYVVAQVSEHDRTTGLQPVVTRYDYLDGAAWRYAESDGITPEKDKTWSQFRGYRRVITRIGQPDDGPVSKQETVYLRGMHGDRTANGGRKTVREKASEFGPITDENPLAGYALEKISYVDDPGPVMSRTINTPWLSAPTATARRSWATNRAYVQGTASVHGRVPLGDGRIRKTRADHKFTATGRVVATDDLGDTGTAADDRCIRYEHAGNAARHLDGVTTRVVTYAAGCATEPGPADAMTDTRNYYDGSDRLGQVDRGDLTRTEKMVELRDGRPVYETTDRASYDVHGRVVEAEDASGTRERTAYTPAVGGPVTRTVTTNALGHAVTTELEPAWGATVATVDANSRRTEAAYDPLGRVSQVWQPGRVRGKDSPDSRFAYDIRTDRPTVITTQTLEHDGTYLTSYQLLDGLGRERQTQHAAPGGGRVVTDVVHNSRGEVAARNGPYFNAGLPSTDVLLPVVAELPARTETRYDGAGRPKAEIFKVQGQAQWQTTTTYGGDWIHVVPPRGGTPTTTVTDARGQVTELRQHHGPAANDPYDTTRYEYTRRGEPSAVTDASGNTWRSFYNLRGQKTRDEDPDRGMTRYAYDNKIGELRSVTDARGRTVTYSYDAIGRKTAAYDGSRKLASWEYDTLAKGQLTSSTRYAGAAAYTRAVTGYDAAYRPTGTRITIPATEGALAGTYEYGATYNVDGSPATSTAPAVGGLPAETIEFGYSAFGLPSSVTSKAGRYVSASLHTPYGEPWQVTNGDQRVTTTYEYHLGTRRLGRVVTERDGPAAPTRLANAVYDWDPAGNLSRVTDTTETQCFRYDHLRRLTAASTTCAPGSAAPYDQTWTYDKSGNRRTRTDRSPAGNIVATSTYPATGHLLSSVVTTSPSGTSLDRYTYDAAGNTLTRDLAGTTQKLEWDTEGRPVKIGDTGFLYDADGARLLRRDPTGTTLYLGADEVHLAGGKLTGTRYYSHQGRTVAVRTGGALHWLAADHHETASLTIDDRDLSFERRYRTPFGEERGPAPSAWPGERGFVGGTEDESTGLTHLGAREYDPATGRFLSADPVVDPADPQQMNGYAYANNAPTSSSDPDGLRPADDNGCCRPDSATGAAPATPARAQHAEKPQKCGSWSWLCRGADWVVEHKATVIAVGLSVAAGVACGIITAGVAAVACAVGVGAAIGVGEYHFTTPADERSVGGYLGAAALGGATSLIPGVGKAAGALLKGGAVAAGAGLKAGARAAGSAAGAAAKGLMKAGQRAGKNLRSGSCAIPNSFTPATKVLLAGGATKPIAELKVGDKVATTDPETGRSGVREIRRTIIGTGSKQLIDITVDVDGAAGDETAVITATDGHPFWAADRRTWLAAEHLGPGDALLQPDGTRVTVLAVVAYGAQATVHNLTVDDIHTFYALAGNAPVLVHNCGVEPGPAPNGSTLDDFRRANLGTNAPRYVTEYTSPNGNRYYGRTTRGGVDTESGSVLDDVLRGRHTGCSEVCAINEARKAGDEIFGGVFRTLRTNSGEVVDPCDRRCQPMIRRLYGTWK</sequence>
<dbReference type="InterPro" id="IPR031325">
    <property type="entry name" value="RHS_repeat"/>
</dbReference>
<dbReference type="SUPFAM" id="SSF51294">
    <property type="entry name" value="Hedgehog/intein (Hint) domain"/>
    <property type="match status" value="1"/>
</dbReference>
<evidence type="ECO:0000256" key="2">
    <source>
        <dbReference type="ARBA" id="ARBA00022525"/>
    </source>
</evidence>
<dbReference type="InterPro" id="IPR056823">
    <property type="entry name" value="TEN-like_YD-shell"/>
</dbReference>
<evidence type="ECO:0000313" key="9">
    <source>
        <dbReference type="Proteomes" id="UP000632138"/>
    </source>
</evidence>
<dbReference type="InterPro" id="IPR003284">
    <property type="entry name" value="Sal_SpvB"/>
</dbReference>
<dbReference type="CDD" id="cd00081">
    <property type="entry name" value="Hint"/>
    <property type="match status" value="1"/>
</dbReference>
<dbReference type="PANTHER" id="PTHR32305:SF17">
    <property type="entry name" value="TRNA NUCLEASE WAPA"/>
    <property type="match status" value="1"/>
</dbReference>
<proteinExistence type="predicted"/>
<feature type="region of interest" description="Disordered" evidence="5">
    <location>
        <begin position="1697"/>
        <end position="1760"/>
    </location>
</feature>
<dbReference type="InterPro" id="IPR022385">
    <property type="entry name" value="Rhs_assc_core"/>
</dbReference>
<gene>
    <name evidence="8" type="ORF">JIG36_27665</name>
</gene>
<dbReference type="Proteomes" id="UP000632138">
    <property type="component" value="Unassembled WGS sequence"/>
</dbReference>
<feature type="compositionally biased region" description="Low complexity" evidence="5">
    <location>
        <begin position="1745"/>
        <end position="1756"/>
    </location>
</feature>
<organism evidence="8 9">
    <name type="scientific">Paractinoplanes ovalisporus</name>
    <dbReference type="NCBI Taxonomy" id="2810368"/>
    <lineage>
        <taxon>Bacteria</taxon>
        <taxon>Bacillati</taxon>
        <taxon>Actinomycetota</taxon>
        <taxon>Actinomycetes</taxon>
        <taxon>Micromonosporales</taxon>
        <taxon>Micromonosporaceae</taxon>
        <taxon>Paractinoplanes</taxon>
    </lineage>
</organism>
<protein>
    <submittedName>
        <fullName evidence="8">RHS repeat protein</fullName>
    </submittedName>
</protein>
<dbReference type="InterPro" id="IPR050708">
    <property type="entry name" value="T6SS_VgrG/RHS"/>
</dbReference>
<dbReference type="PROSITE" id="PS50818">
    <property type="entry name" value="INTEIN_C_TER"/>
    <property type="match status" value="1"/>
</dbReference>
<dbReference type="EMBL" id="JAENHP010000010">
    <property type="protein sequence ID" value="MBM2619335.1"/>
    <property type="molecule type" value="Genomic_DNA"/>
</dbReference>
<dbReference type="SMART" id="SM00306">
    <property type="entry name" value="HintN"/>
    <property type="match status" value="1"/>
</dbReference>
<dbReference type="InterPro" id="IPR036844">
    <property type="entry name" value="Hint_dom_sf"/>
</dbReference>
<feature type="compositionally biased region" description="Polar residues" evidence="5">
    <location>
        <begin position="44"/>
        <end position="53"/>
    </location>
</feature>
<feature type="chain" id="PRO_5045285273" evidence="6">
    <location>
        <begin position="36"/>
        <end position="2176"/>
    </location>
</feature>
<reference evidence="8 9" key="1">
    <citation type="submission" date="2021-01" db="EMBL/GenBank/DDBJ databases">
        <title>Actinoplanes sp. nov. LDG1-06 isolated from lichen.</title>
        <authorList>
            <person name="Saeng-In P."/>
            <person name="Phongsopitanun W."/>
            <person name="Kanchanasin P."/>
            <person name="Yuki M."/>
            <person name="Kudo T."/>
            <person name="Ohkuma M."/>
            <person name="Tanasupawat S."/>
        </authorList>
    </citation>
    <scope>NUCLEOTIDE SEQUENCE [LARGE SCALE GENOMIC DNA]</scope>
    <source>
        <strain evidence="8 9">LDG1-06</strain>
    </source>
</reference>
<feature type="domain" description="Hint" evidence="7">
    <location>
        <begin position="1909"/>
        <end position="2014"/>
    </location>
</feature>
<dbReference type="PANTHER" id="PTHR32305">
    <property type="match status" value="1"/>
</dbReference>
<evidence type="ECO:0000256" key="4">
    <source>
        <dbReference type="ARBA" id="ARBA00023026"/>
    </source>
</evidence>
<comment type="subcellular location">
    <subcellularLocation>
        <location evidence="1">Secreted</location>
    </subcellularLocation>
</comment>
<dbReference type="Gene3D" id="2.170.16.10">
    <property type="entry name" value="Hedgehog/Intein (Hint) domain"/>
    <property type="match status" value="1"/>
</dbReference>
<keyword evidence="6" id="KW-0732">Signal</keyword>
<evidence type="ECO:0000256" key="5">
    <source>
        <dbReference type="SAM" id="MobiDB-lite"/>
    </source>
</evidence>